<reference evidence="2 3" key="1">
    <citation type="journal article" date="2018" name="Plant J.">
        <title>Genome sequences of Chlorella sorokiniana UTEX 1602 and Micractinium conductrix SAG 241.80: implications to maltose excretion by a green alga.</title>
        <authorList>
            <person name="Arriola M.B."/>
            <person name="Velmurugan N."/>
            <person name="Zhang Y."/>
            <person name="Plunkett M.H."/>
            <person name="Hondzo H."/>
            <person name="Barney B.M."/>
        </authorList>
    </citation>
    <scope>NUCLEOTIDE SEQUENCE [LARGE SCALE GENOMIC DNA]</scope>
    <source>
        <strain evidence="2 3">SAG 241.80</strain>
    </source>
</reference>
<feature type="domain" description="PsbP C-terminal" evidence="1">
    <location>
        <begin position="119"/>
        <end position="277"/>
    </location>
</feature>
<organism evidence="2 3">
    <name type="scientific">Micractinium conductrix</name>
    <dbReference type="NCBI Taxonomy" id="554055"/>
    <lineage>
        <taxon>Eukaryota</taxon>
        <taxon>Viridiplantae</taxon>
        <taxon>Chlorophyta</taxon>
        <taxon>core chlorophytes</taxon>
        <taxon>Trebouxiophyceae</taxon>
        <taxon>Chlorellales</taxon>
        <taxon>Chlorellaceae</taxon>
        <taxon>Chlorella clade</taxon>
        <taxon>Micractinium</taxon>
    </lineage>
</organism>
<dbReference type="PROSITE" id="PS51318">
    <property type="entry name" value="TAT"/>
    <property type="match status" value="1"/>
</dbReference>
<dbReference type="InterPro" id="IPR002683">
    <property type="entry name" value="PsbP_C"/>
</dbReference>
<dbReference type="GO" id="GO:0015979">
    <property type="term" value="P:photosynthesis"/>
    <property type="evidence" value="ECO:0007669"/>
    <property type="project" value="InterPro"/>
</dbReference>
<dbReference type="InterPro" id="IPR016123">
    <property type="entry name" value="Mog1/PsbP_a/b/a-sand"/>
</dbReference>
<keyword evidence="3" id="KW-1185">Reference proteome</keyword>
<dbReference type="SUPFAM" id="SSF55724">
    <property type="entry name" value="Mog1p/PsbP-like"/>
    <property type="match status" value="1"/>
</dbReference>
<proteinExistence type="predicted"/>
<dbReference type="STRING" id="554055.A0A2P6VPA7"/>
<dbReference type="GO" id="GO:0019898">
    <property type="term" value="C:extrinsic component of membrane"/>
    <property type="evidence" value="ECO:0007669"/>
    <property type="project" value="InterPro"/>
</dbReference>
<dbReference type="PANTHER" id="PTHR31407:SF18">
    <property type="entry name" value="PSBP DOMAIN-CONTAINING PROTEIN 6, CHLOROPLASTIC"/>
    <property type="match status" value="1"/>
</dbReference>
<dbReference type="AlphaFoldDB" id="A0A2P6VPA7"/>
<dbReference type="GO" id="GO:0009654">
    <property type="term" value="C:photosystem II oxygen evolving complex"/>
    <property type="evidence" value="ECO:0007669"/>
    <property type="project" value="InterPro"/>
</dbReference>
<dbReference type="PANTHER" id="PTHR31407">
    <property type="match status" value="1"/>
</dbReference>
<dbReference type="GO" id="GO:0005509">
    <property type="term" value="F:calcium ion binding"/>
    <property type="evidence" value="ECO:0007669"/>
    <property type="project" value="InterPro"/>
</dbReference>
<evidence type="ECO:0000313" key="2">
    <source>
        <dbReference type="EMBL" id="PSC75910.1"/>
    </source>
</evidence>
<dbReference type="Proteomes" id="UP000239649">
    <property type="component" value="Unassembled WGS sequence"/>
</dbReference>
<dbReference type="OrthoDB" id="512438at2759"/>
<sequence length="278" mass="29260">MTTACAVGASTSAALQGRARRSASRRGAALVCAAAPHSEQQQSAESSSRRTALLGAAGLALGAGLSGAAPQLAAAAPSQPVPVGDYLPAAPGMPGFCIYKPDSKKTVAIRAGVIKPDPDYYSFALPETWAEAQLLNILTGNFCMPKCEEPWYEAKFESAKEGSAQVIVTELQKLGSKPGASLAQLGTPESVVSRVGNFITGTNLEEEDVVSAEKKQFADGRDYYVYEVYAPYSKTGGHNLAAFTTKGGLAFLFVLTASDKQWNAAEPKLRKMLETFKA</sequence>
<dbReference type="Gene3D" id="3.40.1000.10">
    <property type="entry name" value="Mog1/PsbP, alpha/beta/alpha sandwich"/>
    <property type="match status" value="1"/>
</dbReference>
<accession>A0A2P6VPA7</accession>
<dbReference type="Pfam" id="PF01789">
    <property type="entry name" value="PsbP"/>
    <property type="match status" value="1"/>
</dbReference>
<dbReference type="InterPro" id="IPR006311">
    <property type="entry name" value="TAT_signal"/>
</dbReference>
<name>A0A2P6VPA7_9CHLO</name>
<protein>
    <submittedName>
        <fullName evidence="2">PsbP domain-containing chloroplastic</fullName>
    </submittedName>
</protein>
<evidence type="ECO:0000259" key="1">
    <source>
        <dbReference type="Pfam" id="PF01789"/>
    </source>
</evidence>
<evidence type="ECO:0000313" key="3">
    <source>
        <dbReference type="Proteomes" id="UP000239649"/>
    </source>
</evidence>
<comment type="caution">
    <text evidence="2">The sequence shown here is derived from an EMBL/GenBank/DDBJ whole genome shotgun (WGS) entry which is preliminary data.</text>
</comment>
<gene>
    <name evidence="2" type="ORF">C2E20_1499</name>
</gene>
<dbReference type="EMBL" id="LHPF02000002">
    <property type="protein sequence ID" value="PSC75910.1"/>
    <property type="molecule type" value="Genomic_DNA"/>
</dbReference>